<dbReference type="GO" id="GO:0016020">
    <property type="term" value="C:membrane"/>
    <property type="evidence" value="ECO:0007669"/>
    <property type="project" value="InterPro"/>
</dbReference>
<dbReference type="EMBL" id="VFPQ01000001">
    <property type="protein sequence ID" value="TQM77719.1"/>
    <property type="molecule type" value="Genomic_DNA"/>
</dbReference>
<dbReference type="PANTHER" id="PTHR24421">
    <property type="entry name" value="NITRATE/NITRITE SENSOR PROTEIN NARX-RELATED"/>
    <property type="match status" value="1"/>
</dbReference>
<sequence length="225" mass="23501">MPVALGATVLRERSLQQVMSAREEERRRLRRDLHDGLGPALAALSMRAEAVQELVRDEAAKRLLDEIVADAQAAVTDIRGLVDDLRPPVLDSLGLVGALRALAGGGDGRPAADGPAVLVRAPEEPPPLPAATETAAYRIAAEALANARRHAAASRMWITLEVAAGMLHLEVADDGRGIGPVRPGGVGLTAMRERAAELGGVCVVVPRPRGGTLVRATLPATEGAR</sequence>
<comment type="caution">
    <text evidence="5">The sequence shown here is derived from an EMBL/GenBank/DDBJ whole genome shotgun (WGS) entry which is preliminary data.</text>
</comment>
<dbReference type="SMART" id="SM00387">
    <property type="entry name" value="HATPase_c"/>
    <property type="match status" value="1"/>
</dbReference>
<evidence type="ECO:0000256" key="3">
    <source>
        <dbReference type="ARBA" id="ARBA00023012"/>
    </source>
</evidence>
<keyword evidence="1" id="KW-0808">Transferase</keyword>
<dbReference type="InterPro" id="IPR003594">
    <property type="entry name" value="HATPase_dom"/>
</dbReference>
<dbReference type="Gene3D" id="1.20.5.1930">
    <property type="match status" value="1"/>
</dbReference>
<dbReference type="Proteomes" id="UP000319213">
    <property type="component" value="Unassembled WGS sequence"/>
</dbReference>
<dbReference type="InterPro" id="IPR011712">
    <property type="entry name" value="Sig_transdc_His_kin_sub3_dim/P"/>
</dbReference>
<dbReference type="InterPro" id="IPR050482">
    <property type="entry name" value="Sensor_HK_TwoCompSys"/>
</dbReference>
<dbReference type="AlphaFoldDB" id="A0A543J4G9"/>
<organism evidence="5 6">
    <name type="scientific">Thermopolyspora flexuosa</name>
    <dbReference type="NCBI Taxonomy" id="103836"/>
    <lineage>
        <taxon>Bacteria</taxon>
        <taxon>Bacillati</taxon>
        <taxon>Actinomycetota</taxon>
        <taxon>Actinomycetes</taxon>
        <taxon>Streptosporangiales</taxon>
        <taxon>Streptosporangiaceae</taxon>
        <taxon>Thermopolyspora</taxon>
    </lineage>
</organism>
<proteinExistence type="predicted"/>
<protein>
    <submittedName>
        <fullName evidence="5">Histidine kinase/DNA gyrase B/HSP90-like ATPase</fullName>
    </submittedName>
</protein>
<dbReference type="InterPro" id="IPR036890">
    <property type="entry name" value="HATPase_C_sf"/>
</dbReference>
<dbReference type="Pfam" id="PF07730">
    <property type="entry name" value="HisKA_3"/>
    <property type="match status" value="1"/>
</dbReference>
<dbReference type="Pfam" id="PF02518">
    <property type="entry name" value="HATPase_c"/>
    <property type="match status" value="1"/>
</dbReference>
<dbReference type="CDD" id="cd16917">
    <property type="entry name" value="HATPase_UhpB-NarQ-NarX-like"/>
    <property type="match status" value="1"/>
</dbReference>
<evidence type="ECO:0000313" key="5">
    <source>
        <dbReference type="EMBL" id="TQM77719.1"/>
    </source>
</evidence>
<keyword evidence="3" id="KW-0902">Two-component regulatory system</keyword>
<dbReference type="SUPFAM" id="SSF55874">
    <property type="entry name" value="ATPase domain of HSP90 chaperone/DNA topoisomerase II/histidine kinase"/>
    <property type="match status" value="1"/>
</dbReference>
<dbReference type="GO" id="GO:0000155">
    <property type="term" value="F:phosphorelay sensor kinase activity"/>
    <property type="evidence" value="ECO:0007669"/>
    <property type="project" value="InterPro"/>
</dbReference>
<evidence type="ECO:0000259" key="4">
    <source>
        <dbReference type="SMART" id="SM00387"/>
    </source>
</evidence>
<dbReference type="GO" id="GO:0046983">
    <property type="term" value="F:protein dimerization activity"/>
    <property type="evidence" value="ECO:0007669"/>
    <property type="project" value="InterPro"/>
</dbReference>
<evidence type="ECO:0000256" key="2">
    <source>
        <dbReference type="ARBA" id="ARBA00022777"/>
    </source>
</evidence>
<feature type="domain" description="Histidine kinase/HSP90-like ATPase" evidence="4">
    <location>
        <begin position="131"/>
        <end position="222"/>
    </location>
</feature>
<evidence type="ECO:0000256" key="1">
    <source>
        <dbReference type="ARBA" id="ARBA00022679"/>
    </source>
</evidence>
<dbReference type="PANTHER" id="PTHR24421:SF61">
    <property type="entry name" value="OXYGEN SENSOR HISTIDINE KINASE NREB"/>
    <property type="match status" value="1"/>
</dbReference>
<keyword evidence="2 5" id="KW-0418">Kinase</keyword>
<dbReference type="Gene3D" id="3.30.565.10">
    <property type="entry name" value="Histidine kinase-like ATPase, C-terminal domain"/>
    <property type="match status" value="1"/>
</dbReference>
<reference evidence="5 6" key="1">
    <citation type="submission" date="2019-06" db="EMBL/GenBank/DDBJ databases">
        <title>Sequencing the genomes of 1000 actinobacteria strains.</title>
        <authorList>
            <person name="Klenk H.-P."/>
        </authorList>
    </citation>
    <scope>NUCLEOTIDE SEQUENCE [LARGE SCALE GENOMIC DNA]</scope>
    <source>
        <strain evidence="5 6">DSM 43186</strain>
    </source>
</reference>
<gene>
    <name evidence="5" type="ORF">FHX40_4490</name>
</gene>
<evidence type="ECO:0000313" key="6">
    <source>
        <dbReference type="Proteomes" id="UP000319213"/>
    </source>
</evidence>
<name>A0A543J4G9_9ACTN</name>
<keyword evidence="6" id="KW-1185">Reference proteome</keyword>
<accession>A0A543J4G9</accession>